<dbReference type="InterPro" id="IPR001789">
    <property type="entry name" value="Sig_transdc_resp-reg_receiver"/>
</dbReference>
<dbReference type="RefSeq" id="WP_378135308.1">
    <property type="nucleotide sequence ID" value="NZ_JBHSMI010000028.1"/>
</dbReference>
<dbReference type="EMBL" id="JBHSMI010000028">
    <property type="protein sequence ID" value="MFC5404742.1"/>
    <property type="molecule type" value="Genomic_DNA"/>
</dbReference>
<sequence length="525" mass="60638">MYRVLVVDNEPIIVDGLFSLFQELDSLELDVMKAYSAFEAIECLKENKVDVVVADIHMPGLSGIELQQIIRERWPKCKVIMLTGYNDFNYAQTVIRQGGFDYILKTEGDVKIIDSLSRAIGELQQSESMEDYLSLAKEQLLEARRLLQNELLLQIVEEIVPFNEKLQERLLELDIVLHADRPLFAVACRVDEWGESYSLSDRMLMMFAVENIAREYLADANFQSLSLDRHKFIWLVQYKQEQEWDGFGKYVRNMLSEIQTTSQKLLRTTLSFAVSEHAIPWGELARRTRLLRQTLEQGLGLGKGVVIRENTASIEHVSQQIRVGRSLVELERCLEARDVASFRKGCRAVLEKAIQRHSLYTEVYYSIAVMLWAHVNRLKLNPEEGMKSIESLLTWEAAADYLTEITSRIIEQRGVEQLQESHELIDKLHRYIEANLVQDLSLTRLSGVVYLNGAYLSRVYKQMTGIGLTEYIADKRLDKAKQLLIASQSKIKDIAESVGLETGYFIKLFRKREHMTPQEYRKLKL</sequence>
<evidence type="ECO:0000256" key="1">
    <source>
        <dbReference type="ARBA" id="ARBA00023015"/>
    </source>
</evidence>
<keyword evidence="4" id="KW-0597">Phosphoprotein</keyword>
<comment type="caution">
    <text evidence="7">The sequence shown here is derived from an EMBL/GenBank/DDBJ whole genome shotgun (WGS) entry which is preliminary data.</text>
</comment>
<reference evidence="8" key="1">
    <citation type="journal article" date="2019" name="Int. J. Syst. Evol. Microbiol.">
        <title>The Global Catalogue of Microorganisms (GCM) 10K type strain sequencing project: providing services to taxonomists for standard genome sequencing and annotation.</title>
        <authorList>
            <consortium name="The Broad Institute Genomics Platform"/>
            <consortium name="The Broad Institute Genome Sequencing Center for Infectious Disease"/>
            <person name="Wu L."/>
            <person name="Ma J."/>
        </authorList>
    </citation>
    <scope>NUCLEOTIDE SEQUENCE [LARGE SCALE GENOMIC DNA]</scope>
    <source>
        <strain evidence="8">CGMCC 1.18575</strain>
    </source>
</reference>
<dbReference type="PROSITE" id="PS01124">
    <property type="entry name" value="HTH_ARAC_FAMILY_2"/>
    <property type="match status" value="1"/>
</dbReference>
<dbReference type="SMART" id="SM00448">
    <property type="entry name" value="REC"/>
    <property type="match status" value="1"/>
</dbReference>
<dbReference type="CDD" id="cd17536">
    <property type="entry name" value="REC_YesN-like"/>
    <property type="match status" value="1"/>
</dbReference>
<feature type="domain" description="HTH araC/xylS-type" evidence="5">
    <location>
        <begin position="426"/>
        <end position="523"/>
    </location>
</feature>
<accession>A0ABW0HY00</accession>
<feature type="modified residue" description="4-aspartylphosphate" evidence="4">
    <location>
        <position position="55"/>
    </location>
</feature>
<evidence type="ECO:0000259" key="5">
    <source>
        <dbReference type="PROSITE" id="PS01124"/>
    </source>
</evidence>
<dbReference type="Gene3D" id="1.10.10.60">
    <property type="entry name" value="Homeodomain-like"/>
    <property type="match status" value="2"/>
</dbReference>
<dbReference type="InterPro" id="IPR018060">
    <property type="entry name" value="HTH_AraC"/>
</dbReference>
<dbReference type="InterPro" id="IPR009057">
    <property type="entry name" value="Homeodomain-like_sf"/>
</dbReference>
<organism evidence="7 8">
    <name type="scientific">Cohnella soli</name>
    <dbReference type="NCBI Taxonomy" id="425005"/>
    <lineage>
        <taxon>Bacteria</taxon>
        <taxon>Bacillati</taxon>
        <taxon>Bacillota</taxon>
        <taxon>Bacilli</taxon>
        <taxon>Bacillales</taxon>
        <taxon>Paenibacillaceae</taxon>
        <taxon>Cohnella</taxon>
    </lineage>
</organism>
<evidence type="ECO:0000313" key="7">
    <source>
        <dbReference type="EMBL" id="MFC5404742.1"/>
    </source>
</evidence>
<keyword evidence="3" id="KW-0804">Transcription</keyword>
<feature type="domain" description="Response regulatory" evidence="6">
    <location>
        <begin position="3"/>
        <end position="120"/>
    </location>
</feature>
<dbReference type="SMART" id="SM00342">
    <property type="entry name" value="HTH_ARAC"/>
    <property type="match status" value="1"/>
</dbReference>
<dbReference type="PROSITE" id="PS50110">
    <property type="entry name" value="RESPONSE_REGULATORY"/>
    <property type="match status" value="1"/>
</dbReference>
<evidence type="ECO:0000256" key="2">
    <source>
        <dbReference type="ARBA" id="ARBA00023125"/>
    </source>
</evidence>
<dbReference type="Proteomes" id="UP001596113">
    <property type="component" value="Unassembled WGS sequence"/>
</dbReference>
<dbReference type="SUPFAM" id="SSF46689">
    <property type="entry name" value="Homeodomain-like"/>
    <property type="match status" value="2"/>
</dbReference>
<proteinExistence type="predicted"/>
<gene>
    <name evidence="7" type="ORF">ACFPOF_18545</name>
</gene>
<dbReference type="PANTHER" id="PTHR43280:SF28">
    <property type="entry name" value="HTH-TYPE TRANSCRIPTIONAL ACTIVATOR RHAS"/>
    <property type="match status" value="1"/>
</dbReference>
<dbReference type="Gene3D" id="3.40.50.2300">
    <property type="match status" value="1"/>
</dbReference>
<evidence type="ECO:0000256" key="4">
    <source>
        <dbReference type="PROSITE-ProRule" id="PRU00169"/>
    </source>
</evidence>
<evidence type="ECO:0000313" key="8">
    <source>
        <dbReference type="Proteomes" id="UP001596113"/>
    </source>
</evidence>
<evidence type="ECO:0000259" key="6">
    <source>
        <dbReference type="PROSITE" id="PS50110"/>
    </source>
</evidence>
<name>A0ABW0HY00_9BACL</name>
<dbReference type="PANTHER" id="PTHR43280">
    <property type="entry name" value="ARAC-FAMILY TRANSCRIPTIONAL REGULATOR"/>
    <property type="match status" value="1"/>
</dbReference>
<dbReference type="SUPFAM" id="SSF52172">
    <property type="entry name" value="CheY-like"/>
    <property type="match status" value="1"/>
</dbReference>
<keyword evidence="2" id="KW-0238">DNA-binding</keyword>
<evidence type="ECO:0000256" key="3">
    <source>
        <dbReference type="ARBA" id="ARBA00023163"/>
    </source>
</evidence>
<dbReference type="Pfam" id="PF00072">
    <property type="entry name" value="Response_reg"/>
    <property type="match status" value="1"/>
</dbReference>
<dbReference type="Pfam" id="PF12833">
    <property type="entry name" value="HTH_18"/>
    <property type="match status" value="1"/>
</dbReference>
<dbReference type="InterPro" id="IPR011006">
    <property type="entry name" value="CheY-like_superfamily"/>
</dbReference>
<protein>
    <submittedName>
        <fullName evidence="7">Response regulator</fullName>
    </submittedName>
</protein>
<keyword evidence="1" id="KW-0805">Transcription regulation</keyword>
<keyword evidence="8" id="KW-1185">Reference proteome</keyword>